<dbReference type="RefSeq" id="WP_006273710.1">
    <property type="nucleotide sequence ID" value="NZ_GL883078.1"/>
</dbReference>
<dbReference type="InterPro" id="IPR019913">
    <property type="entry name" value="Pyrimidine_utilisation_RutD"/>
</dbReference>
<reference evidence="5" key="1">
    <citation type="submission" date="2011-03" db="EMBL/GenBank/DDBJ databases">
        <title>Draft genome sequence of Brevundimonas diminuta.</title>
        <authorList>
            <person name="Brown P.J.B."/>
            <person name="Buechlein A."/>
            <person name="Hemmerich C."/>
            <person name="Brun Y.V."/>
        </authorList>
    </citation>
    <scope>NUCLEOTIDE SEQUENCE [LARGE SCALE GENOMIC DNA]</scope>
    <source>
        <strain evidence="5">C19</strain>
    </source>
</reference>
<dbReference type="InterPro" id="IPR050471">
    <property type="entry name" value="AB_hydrolase"/>
</dbReference>
<proteinExistence type="inferred from homology"/>
<dbReference type="GO" id="GO:0016811">
    <property type="term" value="F:hydrolase activity, acting on carbon-nitrogen (but not peptide) bonds, in linear amides"/>
    <property type="evidence" value="ECO:0007669"/>
    <property type="project" value="InterPro"/>
</dbReference>
<dbReference type="PANTHER" id="PTHR43433:SF5">
    <property type="entry name" value="AB HYDROLASE-1 DOMAIN-CONTAINING PROTEIN"/>
    <property type="match status" value="1"/>
</dbReference>
<organism evidence="4 5">
    <name type="scientific">Asticcacaulis biprosthecium C19</name>
    <dbReference type="NCBI Taxonomy" id="715226"/>
    <lineage>
        <taxon>Bacteria</taxon>
        <taxon>Pseudomonadati</taxon>
        <taxon>Pseudomonadota</taxon>
        <taxon>Alphaproteobacteria</taxon>
        <taxon>Caulobacterales</taxon>
        <taxon>Caulobacteraceae</taxon>
        <taxon>Asticcacaulis</taxon>
    </lineage>
</organism>
<dbReference type="EMBL" id="GL883078">
    <property type="protein sequence ID" value="EGF91508.1"/>
    <property type="molecule type" value="Genomic_DNA"/>
</dbReference>
<dbReference type="NCBIfam" id="TIGR03611">
    <property type="entry name" value="RutD"/>
    <property type="match status" value="1"/>
</dbReference>
<comment type="catalytic activity">
    <reaction evidence="2">
        <text>carbamate + 2 H(+) = NH4(+) + CO2</text>
        <dbReference type="Rhea" id="RHEA:15649"/>
        <dbReference type="ChEBI" id="CHEBI:13941"/>
        <dbReference type="ChEBI" id="CHEBI:15378"/>
        <dbReference type="ChEBI" id="CHEBI:16526"/>
        <dbReference type="ChEBI" id="CHEBI:28938"/>
    </reaction>
</comment>
<dbReference type="GO" id="GO:0006212">
    <property type="term" value="P:uracil catabolic process"/>
    <property type="evidence" value="ECO:0007669"/>
    <property type="project" value="UniProtKB-UniRule"/>
</dbReference>
<dbReference type="STRING" id="715226.ABI_29250"/>
<evidence type="ECO:0000256" key="1">
    <source>
        <dbReference type="ARBA" id="ARBA00022801"/>
    </source>
</evidence>
<comment type="similarity">
    <text evidence="2">Belongs to the AB hydrolase superfamily. Hydrolase RutD family.</text>
</comment>
<dbReference type="AlphaFoldDB" id="F4QMR7"/>
<accession>F4QMR7</accession>
<dbReference type="PANTHER" id="PTHR43433">
    <property type="entry name" value="HYDROLASE, ALPHA/BETA FOLD FAMILY PROTEIN"/>
    <property type="match status" value="1"/>
</dbReference>
<dbReference type="eggNOG" id="COG2021">
    <property type="taxonomic scope" value="Bacteria"/>
</dbReference>
<evidence type="ECO:0000256" key="2">
    <source>
        <dbReference type="HAMAP-Rule" id="MF_00832"/>
    </source>
</evidence>
<dbReference type="EC" id="3.5.1.-" evidence="2"/>
<dbReference type="HOGENOM" id="CLU_020336_50_1_5"/>
<evidence type="ECO:0000313" key="4">
    <source>
        <dbReference type="EMBL" id="EGF91508.1"/>
    </source>
</evidence>
<name>F4QMR7_9CAUL</name>
<keyword evidence="5" id="KW-1185">Reference proteome</keyword>
<evidence type="ECO:0000259" key="3">
    <source>
        <dbReference type="Pfam" id="PF00561"/>
    </source>
</evidence>
<dbReference type="Proteomes" id="UP000006512">
    <property type="component" value="Unassembled WGS sequence"/>
</dbReference>
<sequence length="274" mass="29413">MSTVSEGEFQFINGLAVTVYGSGPPIIMSPGLGGLGSYWRPQLEALSGYQVILYDHRGTGESARDIGEDYSAADLADDLYRIITGLDLESAHVVGHAAGAVAALQLALDRPDKVKSITAVNGWAKADRYFKRCFDIRLGIYEAGGPEAYLRAQPVFLFPAEWIAEHLDDLDAQAAHHAPGFQSEATLRARIGALAGFDISERLGEIEAPVLVIGALDDMLVPVRCSVALSEGLTDSEFIGLPWGGHACNVTVPEEFNGYLTQYLTAVESLEGQE</sequence>
<dbReference type="InterPro" id="IPR000073">
    <property type="entry name" value="AB_hydrolase_1"/>
</dbReference>
<dbReference type="PRINTS" id="PR00412">
    <property type="entry name" value="EPOXHYDRLASE"/>
</dbReference>
<keyword evidence="1 2" id="KW-0378">Hydrolase</keyword>
<dbReference type="InterPro" id="IPR029058">
    <property type="entry name" value="AB_hydrolase_fold"/>
</dbReference>
<dbReference type="HAMAP" id="MF_00832">
    <property type="entry name" value="RutD"/>
    <property type="match status" value="1"/>
</dbReference>
<dbReference type="GO" id="GO:0019740">
    <property type="term" value="P:nitrogen utilization"/>
    <property type="evidence" value="ECO:0007669"/>
    <property type="project" value="UniProtKB-UniRule"/>
</dbReference>
<dbReference type="Pfam" id="PF00561">
    <property type="entry name" value="Abhydrolase_1"/>
    <property type="match status" value="1"/>
</dbReference>
<dbReference type="Gene3D" id="3.40.50.1820">
    <property type="entry name" value="alpha/beta hydrolase"/>
    <property type="match status" value="1"/>
</dbReference>
<protein>
    <recommendedName>
        <fullName evidence="2">Putative carbamate hydrolase RutD</fullName>
        <ecNumber evidence="2">3.5.1.-</ecNumber>
    </recommendedName>
    <alternativeName>
        <fullName evidence="2">Aminohydrolase</fullName>
    </alternativeName>
</protein>
<comment type="function">
    <text evidence="2">Involved in pyrimidine catabolism. May facilitate the hydrolysis of carbamate, a reaction that can also occur spontaneously.</text>
</comment>
<feature type="domain" description="AB hydrolase-1" evidence="3">
    <location>
        <begin position="24"/>
        <end position="128"/>
    </location>
</feature>
<gene>
    <name evidence="2 4" type="primary">rutD</name>
    <name evidence="4" type="ORF">ABI_29250</name>
</gene>
<evidence type="ECO:0000313" key="5">
    <source>
        <dbReference type="Proteomes" id="UP000006512"/>
    </source>
</evidence>
<dbReference type="PRINTS" id="PR00111">
    <property type="entry name" value="ABHYDROLASE"/>
</dbReference>
<dbReference type="InterPro" id="IPR000639">
    <property type="entry name" value="Epox_hydrolase-like"/>
</dbReference>
<dbReference type="SUPFAM" id="SSF53474">
    <property type="entry name" value="alpha/beta-Hydrolases"/>
    <property type="match status" value="1"/>
</dbReference>